<evidence type="ECO:0000259" key="2">
    <source>
        <dbReference type="Pfam" id="PF00582"/>
    </source>
</evidence>
<proteinExistence type="inferred from homology"/>
<comment type="caution">
    <text evidence="3">The sequence shown here is derived from an EMBL/GenBank/DDBJ whole genome shotgun (WGS) entry which is preliminary data.</text>
</comment>
<evidence type="ECO:0000313" key="4">
    <source>
        <dbReference type="Proteomes" id="UP000669179"/>
    </source>
</evidence>
<dbReference type="InterPro" id="IPR006016">
    <property type="entry name" value="UspA"/>
</dbReference>
<dbReference type="RefSeq" id="WP_208255584.1">
    <property type="nucleotide sequence ID" value="NZ_JAGEOJ010000004.1"/>
</dbReference>
<dbReference type="InterPro" id="IPR014729">
    <property type="entry name" value="Rossmann-like_a/b/a_fold"/>
</dbReference>
<accession>A0A939T676</accession>
<dbReference type="PRINTS" id="PR01438">
    <property type="entry name" value="UNVRSLSTRESS"/>
</dbReference>
<feature type="domain" description="UspA" evidence="2">
    <location>
        <begin position="1"/>
        <end position="151"/>
    </location>
</feature>
<gene>
    <name evidence="3" type="ORF">J4573_12685</name>
</gene>
<dbReference type="Pfam" id="PF00582">
    <property type="entry name" value="Usp"/>
    <property type="match status" value="1"/>
</dbReference>
<organism evidence="3 4">
    <name type="scientific">Actinomadura barringtoniae</name>
    <dbReference type="NCBI Taxonomy" id="1427535"/>
    <lineage>
        <taxon>Bacteria</taxon>
        <taxon>Bacillati</taxon>
        <taxon>Actinomycetota</taxon>
        <taxon>Actinomycetes</taxon>
        <taxon>Streptosporangiales</taxon>
        <taxon>Thermomonosporaceae</taxon>
        <taxon>Actinomadura</taxon>
    </lineage>
</organism>
<name>A0A939T676_9ACTN</name>
<dbReference type="InterPro" id="IPR006015">
    <property type="entry name" value="Universal_stress_UspA"/>
</dbReference>
<dbReference type="PANTHER" id="PTHR46553">
    <property type="entry name" value="ADENINE NUCLEOTIDE ALPHA HYDROLASES-LIKE SUPERFAMILY PROTEIN"/>
    <property type="match status" value="1"/>
</dbReference>
<dbReference type="Gene3D" id="3.40.50.620">
    <property type="entry name" value="HUPs"/>
    <property type="match status" value="1"/>
</dbReference>
<dbReference type="PANTHER" id="PTHR46553:SF3">
    <property type="entry name" value="ADENINE NUCLEOTIDE ALPHA HYDROLASES-LIKE SUPERFAMILY PROTEIN"/>
    <property type="match status" value="1"/>
</dbReference>
<evidence type="ECO:0000256" key="1">
    <source>
        <dbReference type="ARBA" id="ARBA00008791"/>
    </source>
</evidence>
<dbReference type="AlphaFoldDB" id="A0A939T676"/>
<dbReference type="EMBL" id="JAGEOJ010000004">
    <property type="protein sequence ID" value="MBO2447952.1"/>
    <property type="molecule type" value="Genomic_DNA"/>
</dbReference>
<reference evidence="3" key="1">
    <citation type="submission" date="2021-03" db="EMBL/GenBank/DDBJ databases">
        <authorList>
            <person name="Kanchanasin P."/>
            <person name="Saeng-In P."/>
            <person name="Phongsopitanun W."/>
            <person name="Yuki M."/>
            <person name="Kudo T."/>
            <person name="Ohkuma M."/>
            <person name="Tanasupawat S."/>
        </authorList>
    </citation>
    <scope>NUCLEOTIDE SEQUENCE</scope>
    <source>
        <strain evidence="3">GKU 128</strain>
    </source>
</reference>
<evidence type="ECO:0000313" key="3">
    <source>
        <dbReference type="EMBL" id="MBO2447952.1"/>
    </source>
</evidence>
<sequence length="155" mass="16489">MTKPVIVGTDGSVPATRAVEWAAVEAAFRGLPLHIVHLLQPWAHLAPSAAIGEAAAMVISDGERLLATAGEAARERLVQEMAKAIEPWRDRHPEVDVVEETPSVHPVLALTEASQEADLVVVGTHGHGWFHFPLGSVSHGILHHSHCPVAVTGAR</sequence>
<dbReference type="SUPFAM" id="SSF52402">
    <property type="entry name" value="Adenine nucleotide alpha hydrolases-like"/>
    <property type="match status" value="1"/>
</dbReference>
<protein>
    <submittedName>
        <fullName evidence="3">Universal stress protein</fullName>
    </submittedName>
</protein>
<keyword evidence="4" id="KW-1185">Reference proteome</keyword>
<dbReference type="Proteomes" id="UP000669179">
    <property type="component" value="Unassembled WGS sequence"/>
</dbReference>
<comment type="similarity">
    <text evidence="1">Belongs to the universal stress protein A family.</text>
</comment>